<reference evidence="1" key="2">
    <citation type="submission" date="2021-03" db="UniProtKB">
        <authorList>
            <consortium name="EnsemblPlants"/>
        </authorList>
    </citation>
    <scope>IDENTIFICATION</scope>
</reference>
<dbReference type="EMBL" id="UZAU01000264">
    <property type="status" value="NOT_ANNOTATED_CDS"/>
    <property type="molecule type" value="Genomic_DNA"/>
</dbReference>
<dbReference type="Proteomes" id="UP000596661">
    <property type="component" value="Chromosome 3"/>
</dbReference>
<dbReference type="AlphaFoldDB" id="A0A803PA08"/>
<dbReference type="Gramene" id="evm.model.03.698">
    <property type="protein sequence ID" value="cds.evm.model.03.698"/>
    <property type="gene ID" value="evm.TU.03.698"/>
</dbReference>
<dbReference type="EnsemblPlants" id="evm.model.03.698">
    <property type="protein sequence ID" value="cds.evm.model.03.698"/>
    <property type="gene ID" value="evm.TU.03.698"/>
</dbReference>
<evidence type="ECO:0000313" key="2">
    <source>
        <dbReference type="Proteomes" id="UP000596661"/>
    </source>
</evidence>
<proteinExistence type="predicted"/>
<sequence length="102" mass="11314">MRSSSFKGSWLLANGDALIGSKAENIPLQKFVSSKPLHVIAQRCFTDIFKNVVELAEKLTTVEEHRVTTKDQKKTSDAKESSCLAFDEQTLATAQLRDQAKS</sequence>
<name>A0A803PA08_CANSA</name>
<organism evidence="1 2">
    <name type="scientific">Cannabis sativa</name>
    <name type="common">Hemp</name>
    <name type="synonym">Marijuana</name>
    <dbReference type="NCBI Taxonomy" id="3483"/>
    <lineage>
        <taxon>Eukaryota</taxon>
        <taxon>Viridiplantae</taxon>
        <taxon>Streptophyta</taxon>
        <taxon>Embryophyta</taxon>
        <taxon>Tracheophyta</taxon>
        <taxon>Spermatophyta</taxon>
        <taxon>Magnoliopsida</taxon>
        <taxon>eudicotyledons</taxon>
        <taxon>Gunneridae</taxon>
        <taxon>Pentapetalae</taxon>
        <taxon>rosids</taxon>
        <taxon>fabids</taxon>
        <taxon>Rosales</taxon>
        <taxon>Cannabaceae</taxon>
        <taxon>Cannabis</taxon>
    </lineage>
</organism>
<evidence type="ECO:0000313" key="1">
    <source>
        <dbReference type="EnsemblPlants" id="cds.evm.model.03.698"/>
    </source>
</evidence>
<protein>
    <submittedName>
        <fullName evidence="1">Uncharacterized protein</fullName>
    </submittedName>
</protein>
<reference evidence="1" key="1">
    <citation type="submission" date="2018-11" db="EMBL/GenBank/DDBJ databases">
        <authorList>
            <person name="Grassa J C."/>
        </authorList>
    </citation>
    <scope>NUCLEOTIDE SEQUENCE [LARGE SCALE GENOMIC DNA]</scope>
</reference>
<keyword evidence="2" id="KW-1185">Reference proteome</keyword>
<accession>A0A803PA08</accession>